<evidence type="ECO:0000313" key="1">
    <source>
        <dbReference type="EMBL" id="KAF9490864.1"/>
    </source>
</evidence>
<accession>A0A9P5ZN59</accession>
<dbReference type="EMBL" id="MU154631">
    <property type="protein sequence ID" value="KAF9490864.1"/>
    <property type="molecule type" value="Genomic_DNA"/>
</dbReference>
<evidence type="ECO:0000313" key="2">
    <source>
        <dbReference type="Proteomes" id="UP000807025"/>
    </source>
</evidence>
<protein>
    <recommendedName>
        <fullName evidence="3">CCR4-NOT transcription complex subunit 11</fullName>
    </recommendedName>
</protein>
<proteinExistence type="predicted"/>
<dbReference type="AlphaFoldDB" id="A0A9P5ZN59"/>
<dbReference type="GO" id="GO:0030014">
    <property type="term" value="C:CCR4-NOT complex"/>
    <property type="evidence" value="ECO:0007669"/>
    <property type="project" value="InterPro"/>
</dbReference>
<reference evidence="1" key="1">
    <citation type="submission" date="2020-11" db="EMBL/GenBank/DDBJ databases">
        <authorList>
            <consortium name="DOE Joint Genome Institute"/>
            <person name="Ahrendt S."/>
            <person name="Riley R."/>
            <person name="Andreopoulos W."/>
            <person name="Labutti K."/>
            <person name="Pangilinan J."/>
            <person name="Ruiz-Duenas F.J."/>
            <person name="Barrasa J.M."/>
            <person name="Sanchez-Garcia M."/>
            <person name="Camarero S."/>
            <person name="Miyauchi S."/>
            <person name="Serrano A."/>
            <person name="Linde D."/>
            <person name="Babiker R."/>
            <person name="Drula E."/>
            <person name="Ayuso-Fernandez I."/>
            <person name="Pacheco R."/>
            <person name="Padilla G."/>
            <person name="Ferreira P."/>
            <person name="Barriuso J."/>
            <person name="Kellner H."/>
            <person name="Castanera R."/>
            <person name="Alfaro M."/>
            <person name="Ramirez L."/>
            <person name="Pisabarro A.G."/>
            <person name="Kuo A."/>
            <person name="Tritt A."/>
            <person name="Lipzen A."/>
            <person name="He G."/>
            <person name="Yan M."/>
            <person name="Ng V."/>
            <person name="Cullen D."/>
            <person name="Martin F."/>
            <person name="Rosso M.-N."/>
            <person name="Henrissat B."/>
            <person name="Hibbett D."/>
            <person name="Martinez A.T."/>
            <person name="Grigoriev I.V."/>
        </authorList>
    </citation>
    <scope>NUCLEOTIDE SEQUENCE</scope>
    <source>
        <strain evidence="1">ATCC 90797</strain>
    </source>
</reference>
<dbReference type="OrthoDB" id="3226845at2759"/>
<comment type="caution">
    <text evidence="1">The sequence shown here is derived from an EMBL/GenBank/DDBJ whole genome shotgun (WGS) entry which is preliminary data.</text>
</comment>
<sequence length="529" mass="57082">MSTLTSPSPATSVDYGQRRSFASYSPGGKAALAMASFSGPPDIVRSSVSHLMSRTLSLPCSTAAQAFSQLIQPTMRFQVALDALLPLLEFSPSPAGQFPSNELAQRILAAYILYSLYAPYPISINPFKTALFATFVKERRSSIADTSMTGTTGPNEQLVWVLWKILKGDGNDIAPYSPSTLARSPLPPKLRAAHLMVSEDDLLDASPSLHTGHGNGSAIVSRSLVQPDLTNETQSHKESLARAMSLLLAARERVLTLTEQKVLNPLLPALLSAPANNLTNSHNDTDTRATNGGGIFLTSLDIAPIVYNNLNVAYSIIVSLLSDPPPSRVTVSDATFPASTSTDEARSPLCETSIGEMLANFGTQPTRDVDLSRTRFLDVLVALPPTFPSFDLMGRLLRDPTVIPSPSSGPGTHSDSNGAVPKTTVADLIRNDYLGPFVHSCIEHLDEAEREEREEGSSEDKWAVGVRHLCRFYHSLVKLSLVDPTSDADSAEMAHFSLRNAKFEEAMALYKVFANANSDRMAYPSLGAF</sequence>
<keyword evidence="2" id="KW-1185">Reference proteome</keyword>
<gene>
    <name evidence="1" type="ORF">BDN71DRAFT_142288</name>
</gene>
<name>A0A9P5ZN59_PLEER</name>
<organism evidence="1 2">
    <name type="scientific">Pleurotus eryngii</name>
    <name type="common">Boletus of the steppes</name>
    <dbReference type="NCBI Taxonomy" id="5323"/>
    <lineage>
        <taxon>Eukaryota</taxon>
        <taxon>Fungi</taxon>
        <taxon>Dikarya</taxon>
        <taxon>Basidiomycota</taxon>
        <taxon>Agaricomycotina</taxon>
        <taxon>Agaricomycetes</taxon>
        <taxon>Agaricomycetidae</taxon>
        <taxon>Agaricales</taxon>
        <taxon>Pleurotineae</taxon>
        <taxon>Pleurotaceae</taxon>
        <taxon>Pleurotus</taxon>
    </lineage>
</organism>
<dbReference type="Proteomes" id="UP000807025">
    <property type="component" value="Unassembled WGS sequence"/>
</dbReference>
<dbReference type="Pfam" id="PF10155">
    <property type="entry name" value="CNOT11"/>
    <property type="match status" value="1"/>
</dbReference>
<dbReference type="InterPro" id="IPR019312">
    <property type="entry name" value="CNOT11"/>
</dbReference>
<evidence type="ECO:0008006" key="3">
    <source>
        <dbReference type="Google" id="ProtNLM"/>
    </source>
</evidence>